<evidence type="ECO:0000256" key="1">
    <source>
        <dbReference type="SAM" id="SignalP"/>
    </source>
</evidence>
<evidence type="ECO:0000313" key="2">
    <source>
        <dbReference type="EMBL" id="GGY83883.1"/>
    </source>
</evidence>
<accession>A0ABQ3B810</accession>
<feature type="signal peptide" evidence="1">
    <location>
        <begin position="1"/>
        <end position="22"/>
    </location>
</feature>
<proteinExistence type="predicted"/>
<protein>
    <submittedName>
        <fullName evidence="2">Uncharacterized protein</fullName>
    </submittedName>
</protein>
<sequence>MEYKIVKRFIISSILLAPVCYAQISGDTGGAAPQLGGASAMPADGRIEDWKKLLEQKELDKTAARPAFYAIFKSAQSDLMANKLPKAKKNIDRLHEMQETTDYEKSRIYLLDYWYAGKTGDKQNETAAMEALIPIGAGNVDSQVFIEAGIRLFKRQYNAKDYGGALDTVNHLRKDPTSVSELNNLAMLTSKLEDLASGTQNVSHDVKTDKSGLWSTTLLRRYFYLTNIAGEVKTIDFKCENKTTSIPYKADSVMAAPEAWGKCSINITATPEATYNLIQLTNKPS</sequence>
<comment type="caution">
    <text evidence="2">The sequence shown here is derived from an EMBL/GenBank/DDBJ whole genome shotgun (WGS) entry which is preliminary data.</text>
</comment>
<keyword evidence="1" id="KW-0732">Signal</keyword>
<evidence type="ECO:0000313" key="3">
    <source>
        <dbReference type="Proteomes" id="UP000619761"/>
    </source>
</evidence>
<name>A0ABQ3B810_9GAMM</name>
<organism evidence="2 3">
    <name type="scientific">Cellvibrio zantedeschiae</name>
    <dbReference type="NCBI Taxonomy" id="1237077"/>
    <lineage>
        <taxon>Bacteria</taxon>
        <taxon>Pseudomonadati</taxon>
        <taxon>Pseudomonadota</taxon>
        <taxon>Gammaproteobacteria</taxon>
        <taxon>Cellvibrionales</taxon>
        <taxon>Cellvibrionaceae</taxon>
        <taxon>Cellvibrio</taxon>
    </lineage>
</organism>
<dbReference type="Proteomes" id="UP000619761">
    <property type="component" value="Unassembled WGS sequence"/>
</dbReference>
<dbReference type="EMBL" id="BMYZ01000003">
    <property type="protein sequence ID" value="GGY83883.1"/>
    <property type="molecule type" value="Genomic_DNA"/>
</dbReference>
<keyword evidence="3" id="KW-1185">Reference proteome</keyword>
<gene>
    <name evidence="2" type="ORF">GCM10011613_30990</name>
</gene>
<dbReference type="RefSeq" id="WP_189420240.1">
    <property type="nucleotide sequence ID" value="NZ_BMYZ01000003.1"/>
</dbReference>
<reference evidence="3" key="1">
    <citation type="journal article" date="2019" name="Int. J. Syst. Evol. Microbiol.">
        <title>The Global Catalogue of Microorganisms (GCM) 10K type strain sequencing project: providing services to taxonomists for standard genome sequencing and annotation.</title>
        <authorList>
            <consortium name="The Broad Institute Genomics Platform"/>
            <consortium name="The Broad Institute Genome Sequencing Center for Infectious Disease"/>
            <person name="Wu L."/>
            <person name="Ma J."/>
        </authorList>
    </citation>
    <scope>NUCLEOTIDE SEQUENCE [LARGE SCALE GENOMIC DNA]</scope>
    <source>
        <strain evidence="3">KCTC 32239</strain>
    </source>
</reference>
<feature type="chain" id="PRO_5046494777" evidence="1">
    <location>
        <begin position="23"/>
        <end position="285"/>
    </location>
</feature>